<comment type="caution">
    <text evidence="6">The sequence shown here is derived from an EMBL/GenBank/DDBJ whole genome shotgun (WGS) entry which is preliminary data.</text>
</comment>
<dbReference type="Gene3D" id="1.10.260.40">
    <property type="entry name" value="lambda repressor-like DNA-binding domains"/>
    <property type="match status" value="1"/>
</dbReference>
<name>A0A0E2HHN1_9FIRM</name>
<feature type="domain" description="HTH cro/C1-type" evidence="5">
    <location>
        <begin position="5"/>
        <end position="27"/>
    </location>
</feature>
<protein>
    <submittedName>
        <fullName evidence="6">Uncharacterized protein</fullName>
    </submittedName>
</protein>
<keyword evidence="3" id="KW-0804">Transcription</keyword>
<keyword evidence="2" id="KW-0238">DNA-binding</keyword>
<dbReference type="PANTHER" id="PTHR30146">
    <property type="entry name" value="LACI-RELATED TRANSCRIPTIONAL REPRESSOR"/>
    <property type="match status" value="1"/>
</dbReference>
<accession>A0A0E2HHN1</accession>
<gene>
    <name evidence="6" type="ORF">HMPREF1090_00312</name>
</gene>
<dbReference type="CDD" id="cd06267">
    <property type="entry name" value="PBP1_LacI_sugar_binding-like"/>
    <property type="match status" value="1"/>
</dbReference>
<dbReference type="RefSeq" id="WP_002593256.1">
    <property type="nucleotide sequence ID" value="NZ_KB850976.1"/>
</dbReference>
<dbReference type="SMART" id="SM00354">
    <property type="entry name" value="HTH_LACI"/>
    <property type="match status" value="1"/>
</dbReference>
<dbReference type="PROSITE" id="PS50932">
    <property type="entry name" value="HTH_LACI_2"/>
    <property type="match status" value="1"/>
</dbReference>
<evidence type="ECO:0000256" key="3">
    <source>
        <dbReference type="ARBA" id="ARBA00023163"/>
    </source>
</evidence>
<dbReference type="InterPro" id="IPR028082">
    <property type="entry name" value="Peripla_BP_I"/>
</dbReference>
<evidence type="ECO:0000259" key="5">
    <source>
        <dbReference type="PROSITE" id="PS50943"/>
    </source>
</evidence>
<evidence type="ECO:0000256" key="1">
    <source>
        <dbReference type="ARBA" id="ARBA00023015"/>
    </source>
</evidence>
<evidence type="ECO:0000313" key="7">
    <source>
        <dbReference type="Proteomes" id="UP000013085"/>
    </source>
</evidence>
<dbReference type="GO" id="GO:0000976">
    <property type="term" value="F:transcription cis-regulatory region binding"/>
    <property type="evidence" value="ECO:0007669"/>
    <property type="project" value="TreeGrafter"/>
</dbReference>
<dbReference type="PROSITE" id="PS50943">
    <property type="entry name" value="HTH_CROC1"/>
    <property type="match status" value="1"/>
</dbReference>
<dbReference type="SUPFAM" id="SSF47413">
    <property type="entry name" value="lambda repressor-like DNA-binding domains"/>
    <property type="match status" value="1"/>
</dbReference>
<dbReference type="CDD" id="cd01392">
    <property type="entry name" value="HTH_LacI"/>
    <property type="match status" value="1"/>
</dbReference>
<dbReference type="Pfam" id="PF00356">
    <property type="entry name" value="LacI"/>
    <property type="match status" value="1"/>
</dbReference>
<dbReference type="Proteomes" id="UP000013085">
    <property type="component" value="Unassembled WGS sequence"/>
</dbReference>
<reference evidence="6 7" key="1">
    <citation type="submission" date="2013-01" db="EMBL/GenBank/DDBJ databases">
        <title>The Genome Sequence of Clostridium clostridioforme 90A8.</title>
        <authorList>
            <consortium name="The Broad Institute Genome Sequencing Platform"/>
            <person name="Earl A."/>
            <person name="Ward D."/>
            <person name="Feldgarden M."/>
            <person name="Gevers D."/>
            <person name="Courvalin P."/>
            <person name="Lambert T."/>
            <person name="Walker B."/>
            <person name="Young S.K."/>
            <person name="Zeng Q."/>
            <person name="Gargeya S."/>
            <person name="Fitzgerald M."/>
            <person name="Haas B."/>
            <person name="Abouelleil A."/>
            <person name="Alvarado L."/>
            <person name="Arachchi H.M."/>
            <person name="Berlin A.M."/>
            <person name="Chapman S.B."/>
            <person name="Dewar J."/>
            <person name="Goldberg J."/>
            <person name="Griggs A."/>
            <person name="Gujja S."/>
            <person name="Hansen M."/>
            <person name="Howarth C."/>
            <person name="Imamovic A."/>
            <person name="Larimer J."/>
            <person name="McCowan C."/>
            <person name="Murphy C."/>
            <person name="Neiman D."/>
            <person name="Pearson M."/>
            <person name="Priest M."/>
            <person name="Roberts A."/>
            <person name="Saif S."/>
            <person name="Shea T."/>
            <person name="Sisk P."/>
            <person name="Sykes S."/>
            <person name="Wortman J."/>
            <person name="Nusbaum C."/>
            <person name="Birren B."/>
        </authorList>
    </citation>
    <scope>NUCLEOTIDE SEQUENCE [LARGE SCALE GENOMIC DNA]</scope>
    <source>
        <strain evidence="6 7">90A8</strain>
    </source>
</reference>
<proteinExistence type="predicted"/>
<dbReference type="EMBL" id="AGYR01000001">
    <property type="protein sequence ID" value="ENZ20377.1"/>
    <property type="molecule type" value="Genomic_DNA"/>
</dbReference>
<dbReference type="Pfam" id="PF13377">
    <property type="entry name" value="Peripla_BP_3"/>
    <property type="match status" value="1"/>
</dbReference>
<feature type="domain" description="HTH lacI-type" evidence="4">
    <location>
        <begin position="4"/>
        <end position="59"/>
    </location>
</feature>
<dbReference type="HOGENOM" id="CLU_037628_6_1_9"/>
<evidence type="ECO:0000313" key="6">
    <source>
        <dbReference type="EMBL" id="ENZ20377.1"/>
    </source>
</evidence>
<dbReference type="AlphaFoldDB" id="A0A0E2HHN1"/>
<evidence type="ECO:0000256" key="2">
    <source>
        <dbReference type="ARBA" id="ARBA00023125"/>
    </source>
</evidence>
<dbReference type="InterPro" id="IPR010982">
    <property type="entry name" value="Lambda_DNA-bd_dom_sf"/>
</dbReference>
<dbReference type="SUPFAM" id="SSF53822">
    <property type="entry name" value="Periplasmic binding protein-like I"/>
    <property type="match status" value="1"/>
</dbReference>
<dbReference type="PATRIC" id="fig|999408.3.peg.338"/>
<dbReference type="InterPro" id="IPR000843">
    <property type="entry name" value="HTH_LacI"/>
</dbReference>
<evidence type="ECO:0000259" key="4">
    <source>
        <dbReference type="PROSITE" id="PS50932"/>
    </source>
</evidence>
<keyword evidence="1" id="KW-0805">Transcription regulation</keyword>
<dbReference type="PANTHER" id="PTHR30146:SF109">
    <property type="entry name" value="HTH-TYPE TRANSCRIPTIONAL REGULATOR GALS"/>
    <property type="match status" value="1"/>
</dbReference>
<dbReference type="GO" id="GO:0003700">
    <property type="term" value="F:DNA-binding transcription factor activity"/>
    <property type="evidence" value="ECO:0007669"/>
    <property type="project" value="TreeGrafter"/>
</dbReference>
<dbReference type="PROSITE" id="PS00356">
    <property type="entry name" value="HTH_LACI_1"/>
    <property type="match status" value="1"/>
</dbReference>
<dbReference type="InterPro" id="IPR046335">
    <property type="entry name" value="LacI/GalR-like_sensor"/>
</dbReference>
<dbReference type="InterPro" id="IPR001387">
    <property type="entry name" value="Cro/C1-type_HTH"/>
</dbReference>
<dbReference type="Gene3D" id="3.40.50.2300">
    <property type="match status" value="2"/>
</dbReference>
<sequence length="353" mass="39954">MKNATISDVAKLSGVSKSTVSNYLNGNFERMSDETKKNIKNAIDELGYTPSLSARRLSSKNHSKTVCLAIPRNISRLNDTMYYPVIFSALGEEAKKFDYNTLIYSMDSDDINKDTEYLKSLSSSLVDGILLYDLEEDSLAFREFERAGIPYVCVGKIRSVENYNYVASDHGKAMKDALEYFYNLEHKKVAIITEGKSNSVVQTVRSVAFNEFMSEMKDERLDYSYIRINQNESSSDIKLLFNELLNPANRPTAVGITSCFMSQFMDVVKGYGIRIPEDLSVMILEYYKNSNVDDEYQDFTCVESKAEKVTRIAMRKLVKLIDSGKPFESELVGLKVCVKNSTSKPKKQGGRKL</sequence>
<organism evidence="6 7">
    <name type="scientific">[Clostridium] clostridioforme 90A8</name>
    <dbReference type="NCBI Taxonomy" id="999408"/>
    <lineage>
        <taxon>Bacteria</taxon>
        <taxon>Bacillati</taxon>
        <taxon>Bacillota</taxon>
        <taxon>Clostridia</taxon>
        <taxon>Lachnospirales</taxon>
        <taxon>Lachnospiraceae</taxon>
        <taxon>Enterocloster</taxon>
    </lineage>
</organism>